<dbReference type="PANTHER" id="PTHR14969:SF13">
    <property type="entry name" value="AT30094P"/>
    <property type="match status" value="1"/>
</dbReference>
<dbReference type="SMART" id="SM00014">
    <property type="entry name" value="acidPPc"/>
    <property type="match status" value="1"/>
</dbReference>
<dbReference type="InterPro" id="IPR000326">
    <property type="entry name" value="PAP2/HPO"/>
</dbReference>
<name>A0ABZ1W082_9ACTN</name>
<proteinExistence type="predicted"/>
<feature type="region of interest" description="Disordered" evidence="1">
    <location>
        <begin position="225"/>
        <end position="246"/>
    </location>
</feature>
<feature type="transmembrane region" description="Helical" evidence="2">
    <location>
        <begin position="58"/>
        <end position="85"/>
    </location>
</feature>
<evidence type="ECO:0000313" key="4">
    <source>
        <dbReference type="EMBL" id="WUS54221.1"/>
    </source>
</evidence>
<dbReference type="Proteomes" id="UP001432014">
    <property type="component" value="Chromosome"/>
</dbReference>
<evidence type="ECO:0000259" key="3">
    <source>
        <dbReference type="SMART" id="SM00014"/>
    </source>
</evidence>
<protein>
    <submittedName>
        <fullName evidence="4">Phosphatase PAP2 family protein</fullName>
    </submittedName>
</protein>
<sequence length="246" mass="25622">MPQPSGRPVVPPRAAALTAGIALTAFGVLALLLALHGWGPFPAESWLHDRAVTHRPGWAVRLAGAVTDLGTGFPPYAAALAAGVLLARGFETVRRRILWICGPVLVLAVGQLLRRGLMLAFARPRPPAADWVGASPSGYAFPSGHAFTGALAAGLLAWAVLCTARRRLAVPVALLLGVAGVAVGLTRVYLGVHWPFDVLGGWLLAVGWFALCLALVPPAFRRTRGVTGEPAEPGERGEPGGRGSRP</sequence>
<keyword evidence="5" id="KW-1185">Reference proteome</keyword>
<accession>A0ABZ1W082</accession>
<gene>
    <name evidence="4" type="ORF">OG469_01110</name>
</gene>
<feature type="transmembrane region" description="Helical" evidence="2">
    <location>
        <begin position="168"/>
        <end position="190"/>
    </location>
</feature>
<feature type="transmembrane region" description="Helical" evidence="2">
    <location>
        <begin position="139"/>
        <end position="161"/>
    </location>
</feature>
<organism evidence="4 5">
    <name type="scientific">Kitasatospora herbaricolor</name>
    <dbReference type="NCBI Taxonomy" id="68217"/>
    <lineage>
        <taxon>Bacteria</taxon>
        <taxon>Bacillati</taxon>
        <taxon>Actinomycetota</taxon>
        <taxon>Actinomycetes</taxon>
        <taxon>Kitasatosporales</taxon>
        <taxon>Streptomycetaceae</taxon>
        <taxon>Kitasatospora</taxon>
    </lineage>
</organism>
<feature type="transmembrane region" description="Helical" evidence="2">
    <location>
        <begin position="97"/>
        <end position="119"/>
    </location>
</feature>
<keyword evidence="2" id="KW-0812">Transmembrane</keyword>
<feature type="transmembrane region" description="Helical" evidence="2">
    <location>
        <begin position="202"/>
        <end position="220"/>
    </location>
</feature>
<dbReference type="SUPFAM" id="SSF48317">
    <property type="entry name" value="Acid phosphatase/Vanadium-dependent haloperoxidase"/>
    <property type="match status" value="1"/>
</dbReference>
<keyword evidence="2" id="KW-1133">Transmembrane helix</keyword>
<evidence type="ECO:0000313" key="5">
    <source>
        <dbReference type="Proteomes" id="UP001432014"/>
    </source>
</evidence>
<keyword evidence="2" id="KW-0472">Membrane</keyword>
<dbReference type="Gene3D" id="1.20.144.10">
    <property type="entry name" value="Phosphatidic acid phosphatase type 2/haloperoxidase"/>
    <property type="match status" value="1"/>
</dbReference>
<dbReference type="EMBL" id="CP108482">
    <property type="protein sequence ID" value="WUS54221.1"/>
    <property type="molecule type" value="Genomic_DNA"/>
</dbReference>
<dbReference type="Pfam" id="PF01569">
    <property type="entry name" value="PAP2"/>
    <property type="match status" value="1"/>
</dbReference>
<evidence type="ECO:0000256" key="1">
    <source>
        <dbReference type="SAM" id="MobiDB-lite"/>
    </source>
</evidence>
<dbReference type="InterPro" id="IPR036938">
    <property type="entry name" value="PAP2/HPO_sf"/>
</dbReference>
<dbReference type="PANTHER" id="PTHR14969">
    <property type="entry name" value="SPHINGOSINE-1-PHOSPHATE PHOSPHOHYDROLASE"/>
    <property type="match status" value="1"/>
</dbReference>
<dbReference type="RefSeq" id="WP_329492836.1">
    <property type="nucleotide sequence ID" value="NZ_CP108460.1"/>
</dbReference>
<feature type="domain" description="Phosphatidic acid phosphatase type 2/haloperoxidase" evidence="3">
    <location>
        <begin position="100"/>
        <end position="213"/>
    </location>
</feature>
<evidence type="ECO:0000256" key="2">
    <source>
        <dbReference type="SAM" id="Phobius"/>
    </source>
</evidence>
<reference evidence="4 5" key="1">
    <citation type="submission" date="2022-10" db="EMBL/GenBank/DDBJ databases">
        <title>The complete genomes of actinobacterial strains from the NBC collection.</title>
        <authorList>
            <person name="Joergensen T.S."/>
            <person name="Alvarez Arevalo M."/>
            <person name="Sterndorff E.B."/>
            <person name="Faurdal D."/>
            <person name="Vuksanovic O."/>
            <person name="Mourched A.-S."/>
            <person name="Charusanti P."/>
            <person name="Shaw S."/>
            <person name="Blin K."/>
            <person name="Weber T."/>
        </authorList>
    </citation>
    <scope>NUCLEOTIDE SEQUENCE [LARGE SCALE GENOMIC DNA]</scope>
    <source>
        <strain evidence="4 5">NBC_01247</strain>
    </source>
</reference>
<feature type="transmembrane region" description="Helical" evidence="2">
    <location>
        <begin position="14"/>
        <end position="38"/>
    </location>
</feature>